<dbReference type="Proteomes" id="UP000683575">
    <property type="component" value="Chromosome"/>
</dbReference>
<dbReference type="RefSeq" id="WP_216941697.1">
    <property type="nucleotide sequence ID" value="NZ_CP077062.1"/>
</dbReference>
<organism evidence="2 3">
    <name type="scientific">Nocardioides panacis</name>
    <dbReference type="NCBI Taxonomy" id="2849501"/>
    <lineage>
        <taxon>Bacteria</taxon>
        <taxon>Bacillati</taxon>
        <taxon>Actinomycetota</taxon>
        <taxon>Actinomycetes</taxon>
        <taxon>Propionibacteriales</taxon>
        <taxon>Nocardioidaceae</taxon>
        <taxon>Nocardioides</taxon>
    </lineage>
</organism>
<dbReference type="KEGG" id="nps:KRR39_09040"/>
<sequence length="72" mass="7648">MDTTSDTAMLLIQAGVVIGVFLLAHAYVTRHLPADAVPSFLDSRIAWTCRVRPLLLACAGLAVLSGLLLQVT</sequence>
<dbReference type="AlphaFoldDB" id="A0A975T1K6"/>
<protein>
    <submittedName>
        <fullName evidence="2">Uncharacterized protein</fullName>
    </submittedName>
</protein>
<feature type="transmembrane region" description="Helical" evidence="1">
    <location>
        <begin position="50"/>
        <end position="69"/>
    </location>
</feature>
<evidence type="ECO:0000313" key="3">
    <source>
        <dbReference type="Proteomes" id="UP000683575"/>
    </source>
</evidence>
<evidence type="ECO:0000256" key="1">
    <source>
        <dbReference type="SAM" id="Phobius"/>
    </source>
</evidence>
<name>A0A975T1K6_9ACTN</name>
<dbReference type="EMBL" id="CP077062">
    <property type="protein sequence ID" value="QWZ09851.1"/>
    <property type="molecule type" value="Genomic_DNA"/>
</dbReference>
<keyword evidence="1" id="KW-0812">Transmembrane</keyword>
<proteinExistence type="predicted"/>
<keyword evidence="1" id="KW-1133">Transmembrane helix</keyword>
<keyword evidence="1" id="KW-0472">Membrane</keyword>
<accession>A0A975T1K6</accession>
<gene>
    <name evidence="2" type="ORF">KRR39_09040</name>
</gene>
<keyword evidence="3" id="KW-1185">Reference proteome</keyword>
<evidence type="ECO:0000313" key="2">
    <source>
        <dbReference type="EMBL" id="QWZ09851.1"/>
    </source>
</evidence>
<reference evidence="2" key="1">
    <citation type="submission" date="2021-06" db="EMBL/GenBank/DDBJ databases">
        <title>Complete genome sequence of Nocardioides sp. G188.</title>
        <authorList>
            <person name="Im W.-T."/>
        </authorList>
    </citation>
    <scope>NUCLEOTIDE SEQUENCE</scope>
    <source>
        <strain evidence="2">G188</strain>
    </source>
</reference>